<dbReference type="EMBL" id="AP022574">
    <property type="protein sequence ID" value="BBX69289.1"/>
    <property type="molecule type" value="Genomic_DNA"/>
</dbReference>
<name>A0A7I7MD31_9MYCO</name>
<protein>
    <recommendedName>
        <fullName evidence="1">Allophanate hydrolase C-terminal domain-containing protein</fullName>
    </recommendedName>
</protein>
<dbReference type="AlphaFoldDB" id="A0A7I7MD31"/>
<proteinExistence type="predicted"/>
<dbReference type="Pfam" id="PF21986">
    <property type="entry name" value="AH_C"/>
    <property type="match status" value="1"/>
</dbReference>
<gene>
    <name evidence="2" type="ORF">MPSYJ_27500</name>
</gene>
<keyword evidence="3" id="KW-1185">Reference proteome</keyword>
<evidence type="ECO:0000259" key="1">
    <source>
        <dbReference type="Pfam" id="PF21986"/>
    </source>
</evidence>
<dbReference type="Gene3D" id="3.10.490.10">
    <property type="entry name" value="Gamma-glutamyl cyclotransferase-like"/>
    <property type="match status" value="1"/>
</dbReference>
<evidence type="ECO:0000313" key="2">
    <source>
        <dbReference type="EMBL" id="BBX69289.1"/>
    </source>
</evidence>
<evidence type="ECO:0000313" key="3">
    <source>
        <dbReference type="Proteomes" id="UP000466514"/>
    </source>
</evidence>
<organism evidence="2 3">
    <name type="scientific">Mycolicibacterium psychrotolerans</name>
    <dbReference type="NCBI Taxonomy" id="216929"/>
    <lineage>
        <taxon>Bacteria</taxon>
        <taxon>Bacillati</taxon>
        <taxon>Actinomycetota</taxon>
        <taxon>Actinomycetes</taxon>
        <taxon>Mycobacteriales</taxon>
        <taxon>Mycobacteriaceae</taxon>
        <taxon>Mycolicibacterium</taxon>
    </lineage>
</organism>
<dbReference type="InterPro" id="IPR053844">
    <property type="entry name" value="AH_C"/>
</dbReference>
<dbReference type="RefSeq" id="WP_179965324.1">
    <property type="nucleotide sequence ID" value="NZ_AP022574.1"/>
</dbReference>
<sequence length="300" mass="30790">MTADRRATLMSLPGVRILTRVPVPPGAVGITPTMAADRFTVAAPDLVTANRAMTVLATQASASGWPADVRFATPPRPVIGAPDALVATVRRAIPDATLVAAPEDGAPLPDGVDAVLTTVEPCGDPRGAAVQTAEFSVLARPYDDAVALDVAAALTGCRIDEVWPLTVADPQELVVFGAHLLGGPLTHQLTDLGARWSGELTTAPRYRMTVLPSTPAKPAVSRVPDGAAGTALYGQRWLMSAAALGRFLAALPPPMQLGKVEFADGSWRTAFSCDAAAADGTDISAYGSWPAAIAAGAVPS</sequence>
<accession>A0A7I7MD31</accession>
<reference evidence="2 3" key="1">
    <citation type="journal article" date="2019" name="Emerg. Microbes Infect.">
        <title>Comprehensive subspecies identification of 175 nontuberculous mycobacteria species based on 7547 genomic profiles.</title>
        <authorList>
            <person name="Matsumoto Y."/>
            <person name="Kinjo T."/>
            <person name="Motooka D."/>
            <person name="Nabeya D."/>
            <person name="Jung N."/>
            <person name="Uechi K."/>
            <person name="Horii T."/>
            <person name="Iida T."/>
            <person name="Fujita J."/>
            <person name="Nakamura S."/>
        </authorList>
    </citation>
    <scope>NUCLEOTIDE SEQUENCE [LARGE SCALE GENOMIC DNA]</scope>
    <source>
        <strain evidence="2 3">JCM 13323</strain>
    </source>
</reference>
<dbReference type="Proteomes" id="UP000466514">
    <property type="component" value="Chromosome"/>
</dbReference>
<dbReference type="KEGG" id="mpsc:MPSYJ_27500"/>
<feature type="domain" description="Allophanate hydrolase C-terminal" evidence="1">
    <location>
        <begin position="172"/>
        <end position="293"/>
    </location>
</feature>